<dbReference type="CDD" id="cd16917">
    <property type="entry name" value="HATPase_UhpB-NarQ-NarX-like"/>
    <property type="match status" value="1"/>
</dbReference>
<organism evidence="5 6">
    <name type="scientific">Sphingomonas hankyongi</name>
    <dbReference type="NCBI Taxonomy" id="2908209"/>
    <lineage>
        <taxon>Bacteria</taxon>
        <taxon>Pseudomonadati</taxon>
        <taxon>Pseudomonadota</taxon>
        <taxon>Alphaproteobacteria</taxon>
        <taxon>Sphingomonadales</taxon>
        <taxon>Sphingomonadaceae</taxon>
        <taxon>Sphingomonas</taxon>
    </lineage>
</organism>
<dbReference type="Proteomes" id="UP001165342">
    <property type="component" value="Unassembled WGS sequence"/>
</dbReference>
<name>A0ABT0S2J9_9SPHN</name>
<dbReference type="PANTHER" id="PTHR24421:SF58">
    <property type="entry name" value="SIGNAL TRANSDUCTION HISTIDINE-PROTEIN KINASE_PHOSPHATASE UHPB"/>
    <property type="match status" value="1"/>
</dbReference>
<evidence type="ECO:0000256" key="1">
    <source>
        <dbReference type="ARBA" id="ARBA00022679"/>
    </source>
</evidence>
<dbReference type="SUPFAM" id="SSF55874">
    <property type="entry name" value="ATPase domain of HSP90 chaperone/DNA topoisomerase II/histidine kinase"/>
    <property type="match status" value="1"/>
</dbReference>
<keyword evidence="2 5" id="KW-0418">Kinase</keyword>
<evidence type="ECO:0000313" key="5">
    <source>
        <dbReference type="EMBL" id="MCL6730017.1"/>
    </source>
</evidence>
<protein>
    <submittedName>
        <fullName evidence="5">Histidine kinase</fullName>
    </submittedName>
</protein>
<dbReference type="EMBL" id="JAMGBE010000002">
    <property type="protein sequence ID" value="MCL6730017.1"/>
    <property type="molecule type" value="Genomic_DNA"/>
</dbReference>
<accession>A0ABT0S2J9</accession>
<dbReference type="SMART" id="SM00387">
    <property type="entry name" value="HATPase_c"/>
    <property type="match status" value="1"/>
</dbReference>
<keyword evidence="1" id="KW-0808">Transferase</keyword>
<dbReference type="InterPro" id="IPR050482">
    <property type="entry name" value="Sensor_HK_TwoCompSys"/>
</dbReference>
<feature type="domain" description="Histidine kinase/HSP90-like ATPase" evidence="4">
    <location>
        <begin position="136"/>
        <end position="230"/>
    </location>
</feature>
<evidence type="ECO:0000259" key="4">
    <source>
        <dbReference type="SMART" id="SM00387"/>
    </source>
</evidence>
<proteinExistence type="predicted"/>
<dbReference type="Pfam" id="PF07730">
    <property type="entry name" value="HisKA_3"/>
    <property type="match status" value="1"/>
</dbReference>
<evidence type="ECO:0000256" key="2">
    <source>
        <dbReference type="ARBA" id="ARBA00022777"/>
    </source>
</evidence>
<evidence type="ECO:0000313" key="6">
    <source>
        <dbReference type="Proteomes" id="UP001165342"/>
    </source>
</evidence>
<comment type="caution">
    <text evidence="5">The sequence shown here is derived from an EMBL/GenBank/DDBJ whole genome shotgun (WGS) entry which is preliminary data.</text>
</comment>
<keyword evidence="3" id="KW-0902">Two-component regulatory system</keyword>
<dbReference type="Gene3D" id="1.20.5.1930">
    <property type="match status" value="1"/>
</dbReference>
<sequence>MQLIPASGETIAEHSIQPDDTSLDNVLTIHEYERQRLAQELHDSAGQLVVALDLGLAHLRRVGKDADHDNLIAEIQDTVHRIDEEIRSLAFLRYPVELCDRSLYSALQSFALGFGRRTGIRTTFRWVGDRSAVDETLSLAVLRVAQEALANVHRHSGATSAKVTLKRDAGRLQMDIADDGVGFPPGGADGKPRGIGLQGMRHRIETVGGSFRTVNMKHGAKVAMSVPLPMAV</sequence>
<dbReference type="Pfam" id="PF02518">
    <property type="entry name" value="HATPase_c"/>
    <property type="match status" value="1"/>
</dbReference>
<dbReference type="RefSeq" id="WP_249831478.1">
    <property type="nucleotide sequence ID" value="NZ_JAMGBE010000002.1"/>
</dbReference>
<dbReference type="InterPro" id="IPR036890">
    <property type="entry name" value="HATPase_C_sf"/>
</dbReference>
<dbReference type="InterPro" id="IPR003594">
    <property type="entry name" value="HATPase_dom"/>
</dbReference>
<reference evidence="5" key="1">
    <citation type="submission" date="2022-05" db="EMBL/GenBank/DDBJ databases">
        <authorList>
            <person name="Jo J.-H."/>
            <person name="Im W.-T."/>
        </authorList>
    </citation>
    <scope>NUCLEOTIDE SEQUENCE</scope>
    <source>
        <strain evidence="5">SE220</strain>
    </source>
</reference>
<dbReference type="PANTHER" id="PTHR24421">
    <property type="entry name" value="NITRATE/NITRITE SENSOR PROTEIN NARX-RELATED"/>
    <property type="match status" value="1"/>
</dbReference>
<dbReference type="GO" id="GO:0016301">
    <property type="term" value="F:kinase activity"/>
    <property type="evidence" value="ECO:0007669"/>
    <property type="project" value="UniProtKB-KW"/>
</dbReference>
<evidence type="ECO:0000256" key="3">
    <source>
        <dbReference type="ARBA" id="ARBA00023012"/>
    </source>
</evidence>
<dbReference type="Gene3D" id="3.30.565.10">
    <property type="entry name" value="Histidine kinase-like ATPase, C-terminal domain"/>
    <property type="match status" value="1"/>
</dbReference>
<keyword evidence="6" id="KW-1185">Reference proteome</keyword>
<dbReference type="InterPro" id="IPR011712">
    <property type="entry name" value="Sig_transdc_His_kin_sub3_dim/P"/>
</dbReference>
<gene>
    <name evidence="5" type="ORF">LZ538_08110</name>
</gene>